<dbReference type="EMBL" id="BMAT01009691">
    <property type="protein sequence ID" value="GFS11957.1"/>
    <property type="molecule type" value="Genomic_DNA"/>
</dbReference>
<organism evidence="1 2">
    <name type="scientific">Elysia marginata</name>
    <dbReference type="NCBI Taxonomy" id="1093978"/>
    <lineage>
        <taxon>Eukaryota</taxon>
        <taxon>Metazoa</taxon>
        <taxon>Spiralia</taxon>
        <taxon>Lophotrochozoa</taxon>
        <taxon>Mollusca</taxon>
        <taxon>Gastropoda</taxon>
        <taxon>Heterobranchia</taxon>
        <taxon>Euthyneura</taxon>
        <taxon>Panpulmonata</taxon>
        <taxon>Sacoglossa</taxon>
        <taxon>Placobranchoidea</taxon>
        <taxon>Plakobranchidae</taxon>
        <taxon>Elysia</taxon>
    </lineage>
</organism>
<accession>A0AAV4INW3</accession>
<keyword evidence="2" id="KW-1185">Reference proteome</keyword>
<protein>
    <submittedName>
        <fullName evidence="1">Uncharacterized protein</fullName>
    </submittedName>
</protein>
<evidence type="ECO:0000313" key="2">
    <source>
        <dbReference type="Proteomes" id="UP000762676"/>
    </source>
</evidence>
<dbReference type="AlphaFoldDB" id="A0AAV4INW3"/>
<name>A0AAV4INW3_9GAST</name>
<dbReference type="Proteomes" id="UP000762676">
    <property type="component" value="Unassembled WGS sequence"/>
</dbReference>
<proteinExistence type="predicted"/>
<comment type="caution">
    <text evidence="1">The sequence shown here is derived from an EMBL/GenBank/DDBJ whole genome shotgun (WGS) entry which is preliminary data.</text>
</comment>
<evidence type="ECO:0000313" key="1">
    <source>
        <dbReference type="EMBL" id="GFS11957.1"/>
    </source>
</evidence>
<sequence length="91" mass="10070">MKHLTGMSHANARQRMPHRAITGIRHTQFVKSPVSEVSYAPNQVSGSLNTGSGLGWPEIDKNMALQRRSVSRRLISGICPLVRGPCTQIQY</sequence>
<gene>
    <name evidence="1" type="ORF">ElyMa_004847500</name>
</gene>
<reference evidence="1 2" key="1">
    <citation type="journal article" date="2021" name="Elife">
        <title>Chloroplast acquisition without the gene transfer in kleptoplastic sea slugs, Plakobranchus ocellatus.</title>
        <authorList>
            <person name="Maeda T."/>
            <person name="Takahashi S."/>
            <person name="Yoshida T."/>
            <person name="Shimamura S."/>
            <person name="Takaki Y."/>
            <person name="Nagai Y."/>
            <person name="Toyoda A."/>
            <person name="Suzuki Y."/>
            <person name="Arimoto A."/>
            <person name="Ishii H."/>
            <person name="Satoh N."/>
            <person name="Nishiyama T."/>
            <person name="Hasebe M."/>
            <person name="Maruyama T."/>
            <person name="Minagawa J."/>
            <person name="Obokata J."/>
            <person name="Shigenobu S."/>
        </authorList>
    </citation>
    <scope>NUCLEOTIDE SEQUENCE [LARGE SCALE GENOMIC DNA]</scope>
</reference>